<dbReference type="InterPro" id="IPR025857">
    <property type="entry name" value="MacB_PCD"/>
</dbReference>
<feature type="transmembrane region" description="Helical" evidence="7">
    <location>
        <begin position="364"/>
        <end position="388"/>
    </location>
</feature>
<evidence type="ECO:0000259" key="8">
    <source>
        <dbReference type="Pfam" id="PF02687"/>
    </source>
</evidence>
<dbReference type="RefSeq" id="WP_377774703.1">
    <property type="nucleotide sequence ID" value="NZ_JBHUHO010000040.1"/>
</dbReference>
<dbReference type="Pfam" id="PF12704">
    <property type="entry name" value="MacB_PCD"/>
    <property type="match status" value="1"/>
</dbReference>
<dbReference type="InterPro" id="IPR003838">
    <property type="entry name" value="ABC3_permease_C"/>
</dbReference>
<sequence>MTMRDSLQFVMRNVKKNKTRLMMTVLATAMGCCFLIVLLSVGIGFKQSIVDHMVGDRLVTEIQVHGKIEGNNNDITTSDMEKFKQLPNIKTITYKNYVQQDLLPKLEEQLLSNSPVMQVDFAAEAIAGFKLSAGVMPNAEAAEVILGYHAIEDTSNVIGKTLELTVHYHEDNKVKQQIVPVVITGISEKPSREWQQDTMIYVGEHTLQQIEQLTKTQFGLLPPLAEELEQFLEGQAVEQNGNKVVFDEKDLPAIPSPTDDRIYQNVTIVATHMKHVTKLSEQMKEQGYYNYSVVSELKQLDVIFTVITIGLSFIGIIAILIASIGIFNTMTMAVTERYQDIGIMKAIGAHPAVIKRIFLLESALIGLLGAIVGTIVAYIISGVVNWALPIAIEIFMEQKLPSGFTFSSIPFILVLSASILSLVVAMLSGYRPAKRATQIDVLRALRRDV</sequence>
<evidence type="ECO:0000256" key="2">
    <source>
        <dbReference type="ARBA" id="ARBA00022475"/>
    </source>
</evidence>
<evidence type="ECO:0000256" key="4">
    <source>
        <dbReference type="ARBA" id="ARBA00022989"/>
    </source>
</evidence>
<dbReference type="PANTHER" id="PTHR30572:SF4">
    <property type="entry name" value="ABC TRANSPORTER PERMEASE YTRF"/>
    <property type="match status" value="1"/>
</dbReference>
<keyword evidence="11" id="KW-1185">Reference proteome</keyword>
<evidence type="ECO:0000259" key="9">
    <source>
        <dbReference type="Pfam" id="PF12704"/>
    </source>
</evidence>
<name>A0ABW4YP68_9BACL</name>
<feature type="domain" description="MacB-like periplasmic core" evidence="9">
    <location>
        <begin position="22"/>
        <end position="210"/>
    </location>
</feature>
<keyword evidence="5 7" id="KW-0472">Membrane</keyword>
<evidence type="ECO:0000256" key="6">
    <source>
        <dbReference type="ARBA" id="ARBA00038076"/>
    </source>
</evidence>
<reference evidence="11" key="1">
    <citation type="journal article" date="2019" name="Int. J. Syst. Evol. Microbiol.">
        <title>The Global Catalogue of Microorganisms (GCM) 10K type strain sequencing project: providing services to taxonomists for standard genome sequencing and annotation.</title>
        <authorList>
            <consortium name="The Broad Institute Genomics Platform"/>
            <consortium name="The Broad Institute Genome Sequencing Center for Infectious Disease"/>
            <person name="Wu L."/>
            <person name="Ma J."/>
        </authorList>
    </citation>
    <scope>NUCLEOTIDE SEQUENCE [LARGE SCALE GENOMIC DNA]</scope>
    <source>
        <strain evidence="11">GH52</strain>
    </source>
</reference>
<dbReference type="PANTHER" id="PTHR30572">
    <property type="entry name" value="MEMBRANE COMPONENT OF TRANSPORTER-RELATED"/>
    <property type="match status" value="1"/>
</dbReference>
<evidence type="ECO:0000313" key="10">
    <source>
        <dbReference type="EMBL" id="MFD2117486.1"/>
    </source>
</evidence>
<accession>A0ABW4YP68</accession>
<dbReference type="PROSITE" id="PS51257">
    <property type="entry name" value="PROKAR_LIPOPROTEIN"/>
    <property type="match status" value="1"/>
</dbReference>
<comment type="subcellular location">
    <subcellularLocation>
        <location evidence="1">Cell membrane</location>
        <topology evidence="1">Multi-pass membrane protein</topology>
    </subcellularLocation>
</comment>
<protein>
    <submittedName>
        <fullName evidence="10">ABC transporter permease</fullName>
    </submittedName>
</protein>
<feature type="domain" description="ABC3 transporter permease C-terminal" evidence="8">
    <location>
        <begin position="313"/>
        <end position="439"/>
    </location>
</feature>
<comment type="similarity">
    <text evidence="6">Belongs to the ABC-4 integral membrane protein family.</text>
</comment>
<evidence type="ECO:0000313" key="11">
    <source>
        <dbReference type="Proteomes" id="UP001597362"/>
    </source>
</evidence>
<comment type="caution">
    <text evidence="10">The sequence shown here is derived from an EMBL/GenBank/DDBJ whole genome shotgun (WGS) entry which is preliminary data.</text>
</comment>
<organism evidence="10 11">
    <name type="scientific">Paenibacillus yanchengensis</name>
    <dbReference type="NCBI Taxonomy" id="2035833"/>
    <lineage>
        <taxon>Bacteria</taxon>
        <taxon>Bacillati</taxon>
        <taxon>Bacillota</taxon>
        <taxon>Bacilli</taxon>
        <taxon>Bacillales</taxon>
        <taxon>Paenibacillaceae</taxon>
        <taxon>Paenibacillus</taxon>
    </lineage>
</organism>
<evidence type="ECO:0000256" key="5">
    <source>
        <dbReference type="ARBA" id="ARBA00023136"/>
    </source>
</evidence>
<feature type="transmembrane region" description="Helical" evidence="7">
    <location>
        <begin position="408"/>
        <end position="430"/>
    </location>
</feature>
<evidence type="ECO:0000256" key="7">
    <source>
        <dbReference type="SAM" id="Phobius"/>
    </source>
</evidence>
<dbReference type="Pfam" id="PF02687">
    <property type="entry name" value="FtsX"/>
    <property type="match status" value="1"/>
</dbReference>
<dbReference type="EMBL" id="JBHUHO010000040">
    <property type="protein sequence ID" value="MFD2117486.1"/>
    <property type="molecule type" value="Genomic_DNA"/>
</dbReference>
<evidence type="ECO:0000256" key="1">
    <source>
        <dbReference type="ARBA" id="ARBA00004651"/>
    </source>
</evidence>
<proteinExistence type="inferred from homology"/>
<dbReference type="InterPro" id="IPR050250">
    <property type="entry name" value="Macrolide_Exporter_MacB"/>
</dbReference>
<evidence type="ECO:0000256" key="3">
    <source>
        <dbReference type="ARBA" id="ARBA00022692"/>
    </source>
</evidence>
<dbReference type="Proteomes" id="UP001597362">
    <property type="component" value="Unassembled WGS sequence"/>
</dbReference>
<keyword evidence="2" id="KW-1003">Cell membrane</keyword>
<keyword evidence="4 7" id="KW-1133">Transmembrane helix</keyword>
<feature type="transmembrane region" description="Helical" evidence="7">
    <location>
        <begin position="302"/>
        <end position="327"/>
    </location>
</feature>
<gene>
    <name evidence="10" type="ORF">ACFSJH_17280</name>
</gene>
<keyword evidence="3 7" id="KW-0812">Transmembrane</keyword>
<feature type="transmembrane region" description="Helical" evidence="7">
    <location>
        <begin position="21"/>
        <end position="45"/>
    </location>
</feature>